<comment type="caution">
    <text evidence="3">The sequence shown here is derived from an EMBL/GenBank/DDBJ whole genome shotgun (WGS) entry which is preliminary data.</text>
</comment>
<feature type="compositionally biased region" description="Basic and acidic residues" evidence="2">
    <location>
        <begin position="9"/>
        <end position="24"/>
    </location>
</feature>
<feature type="region of interest" description="Disordered" evidence="2">
    <location>
        <begin position="1"/>
        <end position="103"/>
    </location>
</feature>
<gene>
    <name evidence="3" type="ORF">SCP_1003010</name>
</gene>
<feature type="compositionally biased region" description="Basic and acidic residues" evidence="2">
    <location>
        <begin position="462"/>
        <end position="474"/>
    </location>
</feature>
<evidence type="ECO:0000313" key="3">
    <source>
        <dbReference type="EMBL" id="GBE87054.1"/>
    </source>
</evidence>
<feature type="region of interest" description="Disordered" evidence="2">
    <location>
        <begin position="408"/>
        <end position="494"/>
    </location>
</feature>
<dbReference type="STRING" id="139825.A0A401GYI2"/>
<feature type="compositionally biased region" description="Acidic residues" evidence="2">
    <location>
        <begin position="32"/>
        <end position="46"/>
    </location>
</feature>
<proteinExistence type="predicted"/>
<protein>
    <submittedName>
        <fullName evidence="3">Uncharacterized protein</fullName>
    </submittedName>
</protein>
<dbReference type="EMBL" id="BFAD01000010">
    <property type="protein sequence ID" value="GBE87054.1"/>
    <property type="molecule type" value="Genomic_DNA"/>
</dbReference>
<evidence type="ECO:0000313" key="4">
    <source>
        <dbReference type="Proteomes" id="UP000287166"/>
    </source>
</evidence>
<name>A0A401GYI2_9APHY</name>
<evidence type="ECO:0000256" key="2">
    <source>
        <dbReference type="SAM" id="MobiDB-lite"/>
    </source>
</evidence>
<reference evidence="3 4" key="1">
    <citation type="journal article" date="2018" name="Sci. Rep.">
        <title>Genome sequence of the cauliflower mushroom Sparassis crispa (Hanabiratake) and its association with beneficial usage.</title>
        <authorList>
            <person name="Kiyama R."/>
            <person name="Furutani Y."/>
            <person name="Kawaguchi K."/>
            <person name="Nakanishi T."/>
        </authorList>
    </citation>
    <scope>NUCLEOTIDE SEQUENCE [LARGE SCALE GENOMIC DNA]</scope>
</reference>
<accession>A0A401GYI2</accession>
<dbReference type="OrthoDB" id="10263751at2759"/>
<dbReference type="PANTHER" id="PTHR42032">
    <property type="entry name" value="YALI0E30679P"/>
    <property type="match status" value="1"/>
</dbReference>
<dbReference type="RefSeq" id="XP_027617967.1">
    <property type="nucleotide sequence ID" value="XM_027762166.1"/>
</dbReference>
<keyword evidence="1" id="KW-0175">Coiled coil</keyword>
<dbReference type="AlphaFoldDB" id="A0A401GYI2"/>
<dbReference type="GeneID" id="38783971"/>
<dbReference type="InParanoid" id="A0A401GYI2"/>
<sequence>MSHAAGPSHLDEDERMSGKDRDFGLTETYSDLGEEEEQEEGDGESDGDNRSEGEEDDIDEGDTDQDDIDDTQPYLTRSPKNMKGKGKGSVYSPRPSAVDRTQSSSSSWADLDLSVIVAFVSPIGNWLTGGDHIKNLFLIILLIFYLHQLIEIPWRLYQASLPHKPSHPANPASTNPQTARLVALARTELHRQELFYLVLTVVSPLLGAAFLQHIADALGGTQALSWFSTTLFVLATGLRPWSHLVARLRDRTNALHNAVHYPPPAESEAAATAAAQERAFGKALTRLSSVERQLADLRARAARGDKLQGVCDDLSEAIGDIERNAKRGERKSDSTRSELSARIAALEAGLLQVEERRRKDIERFKAGLSPLPPAYALTFARAHNYVSTIVGTLIRMPKTLWSLGMKELSPEKPATSPQATGRTNGHVTSPIIREGTRHAPRLATIPEAEHSDADSDGTYVSDPEKERDKEERMRSRSRSHSGGSGRAAKAKARARSYSYSEKGFEVVQGLMLWPYRASVRVLVAVMPPVKKILPVL</sequence>
<dbReference type="PANTHER" id="PTHR42032:SF1">
    <property type="entry name" value="YALI0E30679P"/>
    <property type="match status" value="1"/>
</dbReference>
<feature type="compositionally biased region" description="Polar residues" evidence="2">
    <location>
        <begin position="415"/>
        <end position="427"/>
    </location>
</feature>
<evidence type="ECO:0000256" key="1">
    <source>
        <dbReference type="SAM" id="Coils"/>
    </source>
</evidence>
<feature type="compositionally biased region" description="Acidic residues" evidence="2">
    <location>
        <begin position="53"/>
        <end position="70"/>
    </location>
</feature>
<feature type="coiled-coil region" evidence="1">
    <location>
        <begin position="311"/>
        <end position="356"/>
    </location>
</feature>
<dbReference type="Proteomes" id="UP000287166">
    <property type="component" value="Unassembled WGS sequence"/>
</dbReference>
<organism evidence="3 4">
    <name type="scientific">Sparassis crispa</name>
    <dbReference type="NCBI Taxonomy" id="139825"/>
    <lineage>
        <taxon>Eukaryota</taxon>
        <taxon>Fungi</taxon>
        <taxon>Dikarya</taxon>
        <taxon>Basidiomycota</taxon>
        <taxon>Agaricomycotina</taxon>
        <taxon>Agaricomycetes</taxon>
        <taxon>Polyporales</taxon>
        <taxon>Sparassidaceae</taxon>
        <taxon>Sparassis</taxon>
    </lineage>
</organism>
<keyword evidence="4" id="KW-1185">Reference proteome</keyword>